<protein>
    <submittedName>
        <fullName evidence="2">Uncharacterized protein</fullName>
    </submittedName>
</protein>
<keyword evidence="3" id="KW-1185">Reference proteome</keyword>
<feature type="compositionally biased region" description="Basic and acidic residues" evidence="1">
    <location>
        <begin position="89"/>
        <end position="104"/>
    </location>
</feature>
<accession>A0AA36NKI0</accession>
<evidence type="ECO:0000313" key="2">
    <source>
        <dbReference type="EMBL" id="CAJ1407826.1"/>
    </source>
</evidence>
<reference evidence="2" key="1">
    <citation type="submission" date="2023-08" db="EMBL/GenBank/DDBJ databases">
        <authorList>
            <person name="Chen Y."/>
            <person name="Shah S."/>
            <person name="Dougan E. K."/>
            <person name="Thang M."/>
            <person name="Chan C."/>
        </authorList>
    </citation>
    <scope>NUCLEOTIDE SEQUENCE</scope>
</reference>
<dbReference type="AlphaFoldDB" id="A0AA36NKI0"/>
<dbReference type="EMBL" id="CAUJNA010003693">
    <property type="protein sequence ID" value="CAJ1407826.1"/>
    <property type="molecule type" value="Genomic_DNA"/>
</dbReference>
<sequence length="104" mass="11641">MPVPKIPDLPTTMYSKLKAELASDGPVETSIKETDEAGDATMKDAKEWRETEKELQQATEDLGKASHKAAKDLQQGTKQLQKGRSRAAQKIEQELDREDDNRDT</sequence>
<feature type="compositionally biased region" description="Basic and acidic residues" evidence="1">
    <location>
        <begin position="30"/>
        <end position="55"/>
    </location>
</feature>
<organism evidence="2 3">
    <name type="scientific">Effrenium voratum</name>
    <dbReference type="NCBI Taxonomy" id="2562239"/>
    <lineage>
        <taxon>Eukaryota</taxon>
        <taxon>Sar</taxon>
        <taxon>Alveolata</taxon>
        <taxon>Dinophyceae</taxon>
        <taxon>Suessiales</taxon>
        <taxon>Symbiodiniaceae</taxon>
        <taxon>Effrenium</taxon>
    </lineage>
</organism>
<evidence type="ECO:0000256" key="1">
    <source>
        <dbReference type="SAM" id="MobiDB-lite"/>
    </source>
</evidence>
<gene>
    <name evidence="2" type="ORF">EVOR1521_LOCUS29435</name>
</gene>
<proteinExistence type="predicted"/>
<feature type="region of interest" description="Disordered" evidence="1">
    <location>
        <begin position="20"/>
        <end position="104"/>
    </location>
</feature>
<name>A0AA36NKI0_9DINO</name>
<evidence type="ECO:0000313" key="3">
    <source>
        <dbReference type="Proteomes" id="UP001178507"/>
    </source>
</evidence>
<dbReference type="Proteomes" id="UP001178507">
    <property type="component" value="Unassembled WGS sequence"/>
</dbReference>
<comment type="caution">
    <text evidence="2">The sequence shown here is derived from an EMBL/GenBank/DDBJ whole genome shotgun (WGS) entry which is preliminary data.</text>
</comment>